<organism evidence="4 5">
    <name type="scientific">Catenaria anguillulae PL171</name>
    <dbReference type="NCBI Taxonomy" id="765915"/>
    <lineage>
        <taxon>Eukaryota</taxon>
        <taxon>Fungi</taxon>
        <taxon>Fungi incertae sedis</taxon>
        <taxon>Blastocladiomycota</taxon>
        <taxon>Blastocladiomycetes</taxon>
        <taxon>Blastocladiales</taxon>
        <taxon>Catenariaceae</taxon>
        <taxon>Catenaria</taxon>
    </lineage>
</organism>
<dbReference type="EMBL" id="MCFL01000041">
    <property type="protein sequence ID" value="ORZ32840.1"/>
    <property type="molecule type" value="Genomic_DNA"/>
</dbReference>
<dbReference type="Pfam" id="PF05686">
    <property type="entry name" value="Glyco_transf_90"/>
    <property type="match status" value="1"/>
</dbReference>
<feature type="region of interest" description="Disordered" evidence="1">
    <location>
        <begin position="55"/>
        <end position="121"/>
    </location>
</feature>
<keyword evidence="4" id="KW-0808">Transferase</keyword>
<accession>A0A1Y2HE28</accession>
<feature type="region of interest" description="Disordered" evidence="1">
    <location>
        <begin position="392"/>
        <end position="454"/>
    </location>
</feature>
<name>A0A1Y2HE28_9FUNG</name>
<protein>
    <submittedName>
        <fullName evidence="4">Glycosyl transferase family 90-domain-containing protein</fullName>
    </submittedName>
</protein>
<feature type="compositionally biased region" description="Gly residues" evidence="1">
    <location>
        <begin position="552"/>
        <end position="566"/>
    </location>
</feature>
<feature type="signal peptide" evidence="2">
    <location>
        <begin position="1"/>
        <end position="25"/>
    </location>
</feature>
<reference evidence="4 5" key="1">
    <citation type="submission" date="2016-07" db="EMBL/GenBank/DDBJ databases">
        <title>Pervasive Adenine N6-methylation of Active Genes in Fungi.</title>
        <authorList>
            <consortium name="DOE Joint Genome Institute"/>
            <person name="Mondo S.J."/>
            <person name="Dannebaum R.O."/>
            <person name="Kuo R.C."/>
            <person name="Labutti K."/>
            <person name="Haridas S."/>
            <person name="Kuo A."/>
            <person name="Salamov A."/>
            <person name="Ahrendt S.R."/>
            <person name="Lipzen A."/>
            <person name="Sullivan W."/>
            <person name="Andreopoulos W.B."/>
            <person name="Clum A."/>
            <person name="Lindquist E."/>
            <person name="Daum C."/>
            <person name="Ramamoorthy G.K."/>
            <person name="Gryganskyi A."/>
            <person name="Culley D."/>
            <person name="Magnuson J.K."/>
            <person name="James T.Y."/>
            <person name="O'Malley M.A."/>
            <person name="Stajich J.E."/>
            <person name="Spatafora J.W."/>
            <person name="Visel A."/>
            <person name="Grigoriev I.V."/>
        </authorList>
    </citation>
    <scope>NUCLEOTIDE SEQUENCE [LARGE SCALE GENOMIC DNA]</scope>
    <source>
        <strain evidence="4 5">PL171</strain>
    </source>
</reference>
<gene>
    <name evidence="4" type="ORF">BCR44DRAFT_1439394</name>
</gene>
<dbReference type="OrthoDB" id="202415at2759"/>
<feature type="compositionally biased region" description="Basic and acidic residues" evidence="1">
    <location>
        <begin position="405"/>
        <end position="417"/>
    </location>
</feature>
<dbReference type="Proteomes" id="UP000193411">
    <property type="component" value="Unassembled WGS sequence"/>
</dbReference>
<keyword evidence="5" id="KW-1185">Reference proteome</keyword>
<dbReference type="InterPro" id="IPR006598">
    <property type="entry name" value="CAP10"/>
</dbReference>
<feature type="region of interest" description="Disordered" evidence="1">
    <location>
        <begin position="533"/>
        <end position="594"/>
    </location>
</feature>
<dbReference type="PANTHER" id="PTHR12203:SF107">
    <property type="entry name" value="GLYCOSYL TRANSFERASE CAP10 DOMAIN-CONTAINING PROTEIN"/>
    <property type="match status" value="1"/>
</dbReference>
<evidence type="ECO:0000256" key="2">
    <source>
        <dbReference type="SAM" id="SignalP"/>
    </source>
</evidence>
<feature type="compositionally biased region" description="Low complexity" evidence="1">
    <location>
        <begin position="65"/>
        <end position="81"/>
    </location>
</feature>
<feature type="chain" id="PRO_5012553584" evidence="2">
    <location>
        <begin position="26"/>
        <end position="594"/>
    </location>
</feature>
<feature type="compositionally biased region" description="Polar residues" evidence="1">
    <location>
        <begin position="103"/>
        <end position="113"/>
    </location>
</feature>
<proteinExistence type="predicted"/>
<feature type="compositionally biased region" description="Basic and acidic residues" evidence="1">
    <location>
        <begin position="582"/>
        <end position="594"/>
    </location>
</feature>
<dbReference type="GO" id="GO:0016740">
    <property type="term" value="F:transferase activity"/>
    <property type="evidence" value="ECO:0007669"/>
    <property type="project" value="UniProtKB-KW"/>
</dbReference>
<evidence type="ECO:0000259" key="3">
    <source>
        <dbReference type="SMART" id="SM00672"/>
    </source>
</evidence>
<dbReference type="SMART" id="SM00672">
    <property type="entry name" value="CAP10"/>
    <property type="match status" value="1"/>
</dbReference>
<comment type="caution">
    <text evidence="4">The sequence shown here is derived from an EMBL/GenBank/DDBJ whole genome shotgun (WGS) entry which is preliminary data.</text>
</comment>
<dbReference type="PANTHER" id="PTHR12203">
    <property type="entry name" value="KDEL LYS-ASP-GLU-LEU CONTAINING - RELATED"/>
    <property type="match status" value="1"/>
</dbReference>
<evidence type="ECO:0000313" key="4">
    <source>
        <dbReference type="EMBL" id="ORZ32840.1"/>
    </source>
</evidence>
<keyword evidence="2" id="KW-0732">Signal</keyword>
<evidence type="ECO:0000256" key="1">
    <source>
        <dbReference type="SAM" id="MobiDB-lite"/>
    </source>
</evidence>
<dbReference type="InterPro" id="IPR051091">
    <property type="entry name" value="O-Glucosyltr/Glycosyltrsf_90"/>
</dbReference>
<feature type="domain" description="Glycosyl transferase CAP10" evidence="3">
    <location>
        <begin position="188"/>
        <end position="401"/>
    </location>
</feature>
<dbReference type="AlphaFoldDB" id="A0A1Y2HE28"/>
<evidence type="ECO:0000313" key="5">
    <source>
        <dbReference type="Proteomes" id="UP000193411"/>
    </source>
</evidence>
<sequence>MVQHTHCPGCLALSVLALALATGLAISTISPPTAQSNHHSHFGPAQLHNTNLLFKRLPLPPPPITTSTTTPARSHAPTTRRSQQASTESQPHPLHRHPPPASAANSNKSTTTGPEPHPLDTCAHYDDLNLLTRESAAYYAARGGLSRRDFATAVRDCELRNYECVRFQIVHGEVYAVHPVPAAFQSRTLATLLLLQTLADRATARWKRQVTELGLLPAHYWTYSRPVGVHHGWVMPEYALAGWPEAGLTTWIEAHTVLTRLADVVPWASKNSTLVWRGTNLITLRAQLLRAAPYFEPKDWFDIKSSPAGAKDAYMTMAEQCGRFKYLLYTEGYAQSGRLKYQLSCGSLIISHPPVYREYWTPLLKNGVHWVVLKDTDWTRVPGVMREVRMADEEAQAKNTTNKPTELDVDRGERETRAVPPALLPPIDNDSTLQDSSLPDHAAHPPYTPQQMAHNAAQFARRVFSQDAMSCQAQAAMWAYRRSINWNQFTTRGGGNAKREEHTIRPHPNAVPIKQLAREVLGQWMEVSGGRIRRRRAYHKDQQPSARAKPLGHGGSGGKEGSGGTVEGQEHVHLDLSSPRSIGRDAPGERTGRT</sequence>